<proteinExistence type="predicted"/>
<protein>
    <submittedName>
        <fullName evidence="1">Uncharacterized protein</fullName>
    </submittedName>
</protein>
<dbReference type="AlphaFoldDB" id="A0A0L8GIV7"/>
<evidence type="ECO:0000313" key="1">
    <source>
        <dbReference type="EMBL" id="KOF76465.1"/>
    </source>
</evidence>
<sequence>MIVLSLVNHSLSNVPELNRYLFILINNNISDEIYVLVNKVLKLYHSSFNQLNSCVLFSCGYVIIILMHDIPVPIYATCVAYITIAAASALHQAECFFDMQPMSLKL</sequence>
<accession>A0A0L8GIV7</accession>
<name>A0A0L8GIV7_OCTBM</name>
<reference evidence="1" key="1">
    <citation type="submission" date="2015-07" db="EMBL/GenBank/DDBJ databases">
        <title>MeaNS - Measles Nucleotide Surveillance Program.</title>
        <authorList>
            <person name="Tran T."/>
            <person name="Druce J."/>
        </authorList>
    </citation>
    <scope>NUCLEOTIDE SEQUENCE</scope>
    <source>
        <strain evidence="1">UCB-OBI-ISO-001</strain>
        <tissue evidence="1">Gonad</tissue>
    </source>
</reference>
<organism evidence="1">
    <name type="scientific">Octopus bimaculoides</name>
    <name type="common">California two-spotted octopus</name>
    <dbReference type="NCBI Taxonomy" id="37653"/>
    <lineage>
        <taxon>Eukaryota</taxon>
        <taxon>Metazoa</taxon>
        <taxon>Spiralia</taxon>
        <taxon>Lophotrochozoa</taxon>
        <taxon>Mollusca</taxon>
        <taxon>Cephalopoda</taxon>
        <taxon>Coleoidea</taxon>
        <taxon>Octopodiformes</taxon>
        <taxon>Octopoda</taxon>
        <taxon>Incirrata</taxon>
        <taxon>Octopodidae</taxon>
        <taxon>Octopus</taxon>
    </lineage>
</organism>
<dbReference type="EMBL" id="KQ421769">
    <property type="protein sequence ID" value="KOF76465.1"/>
    <property type="molecule type" value="Genomic_DNA"/>
</dbReference>
<gene>
    <name evidence="1" type="ORF">OCBIM_22033312mg</name>
</gene>